<keyword evidence="3" id="KW-1185">Reference proteome</keyword>
<accession>A0A3N4L8Z9</accession>
<protein>
    <submittedName>
        <fullName evidence="2">Uncharacterized protein</fullName>
    </submittedName>
</protein>
<feature type="compositionally biased region" description="Gly residues" evidence="1">
    <location>
        <begin position="144"/>
        <end position="157"/>
    </location>
</feature>
<feature type="region of interest" description="Disordered" evidence="1">
    <location>
        <begin position="19"/>
        <end position="61"/>
    </location>
</feature>
<evidence type="ECO:0000256" key="1">
    <source>
        <dbReference type="SAM" id="MobiDB-lite"/>
    </source>
</evidence>
<reference evidence="2 3" key="1">
    <citation type="journal article" date="2018" name="Nat. Ecol. Evol.">
        <title>Pezizomycetes genomes reveal the molecular basis of ectomycorrhizal truffle lifestyle.</title>
        <authorList>
            <person name="Murat C."/>
            <person name="Payen T."/>
            <person name="Noel B."/>
            <person name="Kuo A."/>
            <person name="Morin E."/>
            <person name="Chen J."/>
            <person name="Kohler A."/>
            <person name="Krizsan K."/>
            <person name="Balestrini R."/>
            <person name="Da Silva C."/>
            <person name="Montanini B."/>
            <person name="Hainaut M."/>
            <person name="Levati E."/>
            <person name="Barry K.W."/>
            <person name="Belfiori B."/>
            <person name="Cichocki N."/>
            <person name="Clum A."/>
            <person name="Dockter R.B."/>
            <person name="Fauchery L."/>
            <person name="Guy J."/>
            <person name="Iotti M."/>
            <person name="Le Tacon F."/>
            <person name="Lindquist E.A."/>
            <person name="Lipzen A."/>
            <person name="Malagnac F."/>
            <person name="Mello A."/>
            <person name="Molinier V."/>
            <person name="Miyauchi S."/>
            <person name="Poulain J."/>
            <person name="Riccioni C."/>
            <person name="Rubini A."/>
            <person name="Sitrit Y."/>
            <person name="Splivallo R."/>
            <person name="Traeger S."/>
            <person name="Wang M."/>
            <person name="Zifcakova L."/>
            <person name="Wipf D."/>
            <person name="Zambonelli A."/>
            <person name="Paolocci F."/>
            <person name="Nowrousian M."/>
            <person name="Ottonello S."/>
            <person name="Baldrian P."/>
            <person name="Spatafora J.W."/>
            <person name="Henrissat B."/>
            <person name="Nagy L.G."/>
            <person name="Aury J.M."/>
            <person name="Wincker P."/>
            <person name="Grigoriev I.V."/>
            <person name="Bonfante P."/>
            <person name="Martin F.M."/>
        </authorList>
    </citation>
    <scope>NUCLEOTIDE SEQUENCE [LARGE SCALE GENOMIC DNA]</scope>
    <source>
        <strain evidence="2 3">ATCC MYA-4762</strain>
    </source>
</reference>
<dbReference type="Proteomes" id="UP000267821">
    <property type="component" value="Unassembled WGS sequence"/>
</dbReference>
<evidence type="ECO:0000313" key="3">
    <source>
        <dbReference type="Proteomes" id="UP000267821"/>
    </source>
</evidence>
<feature type="region of interest" description="Disordered" evidence="1">
    <location>
        <begin position="137"/>
        <end position="170"/>
    </location>
</feature>
<feature type="region of interest" description="Disordered" evidence="1">
    <location>
        <begin position="78"/>
        <end position="102"/>
    </location>
</feature>
<dbReference type="EMBL" id="ML121598">
    <property type="protein sequence ID" value="RPB19096.1"/>
    <property type="molecule type" value="Genomic_DNA"/>
</dbReference>
<evidence type="ECO:0000313" key="2">
    <source>
        <dbReference type="EMBL" id="RPB19096.1"/>
    </source>
</evidence>
<feature type="compositionally biased region" description="Basic residues" evidence="1">
    <location>
        <begin position="161"/>
        <end position="170"/>
    </location>
</feature>
<dbReference type="InParanoid" id="A0A3N4L8Z9"/>
<organism evidence="2 3">
    <name type="scientific">Terfezia boudieri ATCC MYA-4762</name>
    <dbReference type="NCBI Taxonomy" id="1051890"/>
    <lineage>
        <taxon>Eukaryota</taxon>
        <taxon>Fungi</taxon>
        <taxon>Dikarya</taxon>
        <taxon>Ascomycota</taxon>
        <taxon>Pezizomycotina</taxon>
        <taxon>Pezizomycetes</taxon>
        <taxon>Pezizales</taxon>
        <taxon>Pezizaceae</taxon>
        <taxon>Terfezia</taxon>
    </lineage>
</organism>
<proteinExistence type="predicted"/>
<feature type="compositionally biased region" description="Basic and acidic residues" evidence="1">
    <location>
        <begin position="78"/>
        <end position="89"/>
    </location>
</feature>
<name>A0A3N4L8Z9_9PEZI</name>
<gene>
    <name evidence="2" type="ORF">L211DRAFT_666093</name>
</gene>
<dbReference type="AlphaFoldDB" id="A0A3N4L8Z9"/>
<sequence>MSADGVMRRVKSSQGVSAAGFIGLPPRAGSTTPKIAKKTLPSTGVNVPPPPGGKIAGKTLPKQSPIVGAAVLIKEKKEKDITTTPEKMRKTMSNGSVGGMKPRMKIVKAGGAAGGGAGKVGGIAGKTVPVPGKRAVGVGSASAAGGGGGGGGGGDVEGGVPRKRPKIGGD</sequence>